<dbReference type="PANTHER" id="PTHR32024:SF1">
    <property type="entry name" value="KTR SYSTEM POTASSIUM UPTAKE PROTEIN B"/>
    <property type="match status" value="1"/>
</dbReference>
<evidence type="ECO:0000256" key="3">
    <source>
        <dbReference type="ARBA" id="ARBA00022475"/>
    </source>
</evidence>
<protein>
    <submittedName>
        <fullName evidence="9">Trk-type K+ transport system membrane component</fullName>
    </submittedName>
</protein>
<feature type="transmembrane region" description="Helical" evidence="8">
    <location>
        <begin position="154"/>
        <end position="178"/>
    </location>
</feature>
<feature type="transmembrane region" description="Helical" evidence="8">
    <location>
        <begin position="39"/>
        <end position="58"/>
    </location>
</feature>
<keyword evidence="4 8" id="KW-0812">Transmembrane</keyword>
<evidence type="ECO:0000256" key="2">
    <source>
        <dbReference type="ARBA" id="ARBA00022448"/>
    </source>
</evidence>
<gene>
    <name evidence="9" type="ORF">JOF36_001612</name>
</gene>
<evidence type="ECO:0000256" key="7">
    <source>
        <dbReference type="ARBA" id="ARBA00023136"/>
    </source>
</evidence>
<name>A0ABS4VPR1_9PSEU</name>
<evidence type="ECO:0000256" key="4">
    <source>
        <dbReference type="ARBA" id="ARBA00022692"/>
    </source>
</evidence>
<feature type="transmembrane region" description="Helical" evidence="8">
    <location>
        <begin position="99"/>
        <end position="123"/>
    </location>
</feature>
<dbReference type="PANTHER" id="PTHR32024">
    <property type="entry name" value="TRK SYSTEM POTASSIUM UPTAKE PROTEIN TRKG-RELATED"/>
    <property type="match status" value="1"/>
</dbReference>
<dbReference type="Proteomes" id="UP001519295">
    <property type="component" value="Unassembled WGS sequence"/>
</dbReference>
<feature type="transmembrane region" description="Helical" evidence="8">
    <location>
        <begin position="216"/>
        <end position="236"/>
    </location>
</feature>
<comment type="caution">
    <text evidence="9">The sequence shown here is derived from an EMBL/GenBank/DDBJ whole genome shotgun (WGS) entry which is preliminary data.</text>
</comment>
<accession>A0ABS4VPR1</accession>
<dbReference type="RefSeq" id="WP_307862270.1">
    <property type="nucleotide sequence ID" value="NZ_JAGINU010000001.1"/>
</dbReference>
<keyword evidence="3" id="KW-1003">Cell membrane</keyword>
<keyword evidence="7 8" id="KW-0472">Membrane</keyword>
<dbReference type="Pfam" id="PF02386">
    <property type="entry name" value="TrkH"/>
    <property type="match status" value="1"/>
</dbReference>
<dbReference type="EMBL" id="JAGINU010000001">
    <property type="protein sequence ID" value="MBP2365916.1"/>
    <property type="molecule type" value="Genomic_DNA"/>
</dbReference>
<feature type="transmembrane region" description="Helical" evidence="8">
    <location>
        <begin position="323"/>
        <end position="354"/>
    </location>
</feature>
<keyword evidence="5 8" id="KW-1133">Transmembrane helix</keyword>
<feature type="transmembrane region" description="Helical" evidence="8">
    <location>
        <begin position="256"/>
        <end position="278"/>
    </location>
</feature>
<keyword evidence="2" id="KW-0813">Transport</keyword>
<keyword evidence="6" id="KW-0406">Ion transport</keyword>
<evidence type="ECO:0000313" key="9">
    <source>
        <dbReference type="EMBL" id="MBP2365916.1"/>
    </source>
</evidence>
<dbReference type="InterPro" id="IPR003445">
    <property type="entry name" value="Cat_transpt"/>
</dbReference>
<feature type="transmembrane region" description="Helical" evidence="8">
    <location>
        <begin position="431"/>
        <end position="453"/>
    </location>
</feature>
<feature type="transmembrane region" description="Helical" evidence="8">
    <location>
        <begin position="375"/>
        <end position="396"/>
    </location>
</feature>
<evidence type="ECO:0000256" key="5">
    <source>
        <dbReference type="ARBA" id="ARBA00022989"/>
    </source>
</evidence>
<proteinExistence type="predicted"/>
<evidence type="ECO:0000256" key="8">
    <source>
        <dbReference type="SAM" id="Phobius"/>
    </source>
</evidence>
<keyword evidence="10" id="KW-1185">Reference proteome</keyword>
<evidence type="ECO:0000256" key="6">
    <source>
        <dbReference type="ARBA" id="ARBA00023065"/>
    </source>
</evidence>
<comment type="subcellular location">
    <subcellularLocation>
        <location evidence="1">Cell membrane</location>
        <topology evidence="1">Multi-pass membrane protein</topology>
    </subcellularLocation>
</comment>
<evidence type="ECO:0000313" key="10">
    <source>
        <dbReference type="Proteomes" id="UP001519295"/>
    </source>
</evidence>
<reference evidence="9 10" key="1">
    <citation type="submission" date="2021-03" db="EMBL/GenBank/DDBJ databases">
        <title>Sequencing the genomes of 1000 actinobacteria strains.</title>
        <authorList>
            <person name="Klenk H.-P."/>
        </authorList>
    </citation>
    <scope>NUCLEOTIDE SEQUENCE [LARGE SCALE GENOMIC DNA]</scope>
    <source>
        <strain evidence="9 10">DSM 45256</strain>
    </source>
</reference>
<evidence type="ECO:0000256" key="1">
    <source>
        <dbReference type="ARBA" id="ARBA00004651"/>
    </source>
</evidence>
<sequence>MVFRKLPGSPSPARQVLAGLTVRVVGVVSPGGRHPARSVLIGFSLFILAGALVLMLPVATSSGEVADFPTALFTATSAACVTGLVVVDTEHYWSGFGQAVLLVLIQVGGIGIITVASLLGLLVSRRFSMGMQSSMQAEQRGIGSRDVRRVVRRIAVLSIAIETALAVVLAVRFVAGYGQPLGEAVYSGVFHAVSAFAGAGFSLYSQSLSAYSGDAWVVLPVGVVGFVAGIGFPVLFEIARRHHRPRQWTLHTKLTLLVSLVLLGITFVFVLVGEWSNPASLGPMGVGEKLLGAFFSGTMLRSVGLTLFDVSGLRPETMVLFEIMMFIGGGSASTAGGIKVTTFAVLAFAILAEVRGEPTVHVLGRRLSAAVQRQALTIALLSVGLVMGATMVLLTLTEHPLDRVLFEVTSAFGTVGLSTGITGDLPVAGELVLVVLMIVGRLGSITAATALALRERRRRYELPEERLVVG</sequence>
<organism evidence="9 10">
    <name type="scientific">Pseudonocardia parietis</name>
    <dbReference type="NCBI Taxonomy" id="570936"/>
    <lineage>
        <taxon>Bacteria</taxon>
        <taxon>Bacillati</taxon>
        <taxon>Actinomycetota</taxon>
        <taxon>Actinomycetes</taxon>
        <taxon>Pseudonocardiales</taxon>
        <taxon>Pseudonocardiaceae</taxon>
        <taxon>Pseudonocardia</taxon>
    </lineage>
</organism>
<feature type="transmembrane region" description="Helical" evidence="8">
    <location>
        <begin position="70"/>
        <end position="87"/>
    </location>
</feature>